<evidence type="ECO:0000256" key="6">
    <source>
        <dbReference type="ARBA" id="ARBA00022777"/>
    </source>
</evidence>
<name>A0A1I4CWS5_9PROT</name>
<dbReference type="SUPFAM" id="SSF55785">
    <property type="entry name" value="PYP-like sensor domain (PAS domain)"/>
    <property type="match status" value="1"/>
</dbReference>
<dbReference type="InterPro" id="IPR003594">
    <property type="entry name" value="HATPase_dom"/>
</dbReference>
<dbReference type="InterPro" id="IPR000014">
    <property type="entry name" value="PAS"/>
</dbReference>
<dbReference type="EC" id="2.7.13.3" evidence="2"/>
<dbReference type="InterPro" id="IPR003661">
    <property type="entry name" value="HisK_dim/P_dom"/>
</dbReference>
<keyword evidence="6" id="KW-0418">Kinase</keyword>
<dbReference type="Pfam" id="PF08448">
    <property type="entry name" value="PAS_4"/>
    <property type="match status" value="1"/>
</dbReference>
<dbReference type="InterPro" id="IPR013656">
    <property type="entry name" value="PAS_4"/>
</dbReference>
<organism evidence="10 11">
    <name type="scientific">Falsiroseomonas stagni DSM 19981</name>
    <dbReference type="NCBI Taxonomy" id="1123062"/>
    <lineage>
        <taxon>Bacteria</taxon>
        <taxon>Pseudomonadati</taxon>
        <taxon>Pseudomonadota</taxon>
        <taxon>Alphaproteobacteria</taxon>
        <taxon>Acetobacterales</taxon>
        <taxon>Roseomonadaceae</taxon>
        <taxon>Falsiroseomonas</taxon>
    </lineage>
</organism>
<dbReference type="InterPro" id="IPR005467">
    <property type="entry name" value="His_kinase_dom"/>
</dbReference>
<dbReference type="CDD" id="cd00082">
    <property type="entry name" value="HisKA"/>
    <property type="match status" value="1"/>
</dbReference>
<keyword evidence="3" id="KW-0597">Phosphoprotein</keyword>
<dbReference type="InterPro" id="IPR004358">
    <property type="entry name" value="Sig_transdc_His_kin-like_C"/>
</dbReference>
<keyword evidence="4" id="KW-0808">Transferase</keyword>
<keyword evidence="5" id="KW-0547">Nucleotide-binding</keyword>
<dbReference type="Pfam" id="PF02518">
    <property type="entry name" value="HATPase_c"/>
    <property type="match status" value="1"/>
</dbReference>
<dbReference type="PRINTS" id="PR00344">
    <property type="entry name" value="BCTRLSENSOR"/>
</dbReference>
<dbReference type="EMBL" id="FOSQ01000008">
    <property type="protein sequence ID" value="SFK84667.1"/>
    <property type="molecule type" value="Genomic_DNA"/>
</dbReference>
<evidence type="ECO:0000256" key="7">
    <source>
        <dbReference type="ARBA" id="ARBA00022840"/>
    </source>
</evidence>
<dbReference type="SMART" id="SM00387">
    <property type="entry name" value="HATPase_c"/>
    <property type="match status" value="1"/>
</dbReference>
<accession>A0A1I4CWS5</accession>
<evidence type="ECO:0000256" key="2">
    <source>
        <dbReference type="ARBA" id="ARBA00012438"/>
    </source>
</evidence>
<evidence type="ECO:0000256" key="5">
    <source>
        <dbReference type="ARBA" id="ARBA00022741"/>
    </source>
</evidence>
<dbReference type="GO" id="GO:0005524">
    <property type="term" value="F:ATP binding"/>
    <property type="evidence" value="ECO:0007669"/>
    <property type="project" value="UniProtKB-KW"/>
</dbReference>
<keyword evidence="8" id="KW-0902">Two-component regulatory system</keyword>
<dbReference type="SUPFAM" id="SSF47384">
    <property type="entry name" value="Homodimeric domain of signal transducing histidine kinase"/>
    <property type="match status" value="1"/>
</dbReference>
<evidence type="ECO:0000313" key="10">
    <source>
        <dbReference type="EMBL" id="SFK84667.1"/>
    </source>
</evidence>
<dbReference type="STRING" id="1123062.SAMN02745775_108207"/>
<dbReference type="PANTHER" id="PTHR43065:SF46">
    <property type="entry name" value="C4-DICARBOXYLATE TRANSPORT SENSOR PROTEIN DCTB"/>
    <property type="match status" value="1"/>
</dbReference>
<dbReference type="Gene3D" id="3.30.565.10">
    <property type="entry name" value="Histidine kinase-like ATPase, C-terminal domain"/>
    <property type="match status" value="1"/>
</dbReference>
<dbReference type="GO" id="GO:0000155">
    <property type="term" value="F:phosphorelay sensor kinase activity"/>
    <property type="evidence" value="ECO:0007669"/>
    <property type="project" value="InterPro"/>
</dbReference>
<dbReference type="RefSeq" id="WP_092961648.1">
    <property type="nucleotide sequence ID" value="NZ_FOSQ01000008.1"/>
</dbReference>
<dbReference type="SMART" id="SM00091">
    <property type="entry name" value="PAS"/>
    <property type="match status" value="2"/>
</dbReference>
<feature type="domain" description="Histidine kinase" evidence="9">
    <location>
        <begin position="302"/>
        <end position="521"/>
    </location>
</feature>
<sequence length="528" mass="56722">MLCHRVLQAVSGGLDALDSLGVPALALDEEDRMLRWSPELLGLFPEHAGHIKVGEPYAEGLRRLFRGKLDATELPHIDRYIAEAMQRHRWQDAPYEFLYHGRWIRANVLRLPGIGSLRFWHLVAPRRDGDTLAASMVGSGGQVDGEIIDRLADGLVVRDAEGRILRANRRFAETYGLASPADAIGRSFPDILDVACTVPAENEAARHCWSKNSLVPGAPFELPLPGDRWVRVREHRTHDGRLIGTHVNVTDLVRLRRSAGEARMRAEDLAARLAREIEERKRTEAQLIQSTRMVSLGQMATGLAHELNQPLAIMVLAADAAMLTLQRSGADAIPEALARLDSIATTALRVREIIDHLRSFGGQDDGDAVLEMLDLGEVARRALLLTAASIRASGIALTLSLPPAIPGVMGRPNPLEQAIMSLLLNARDAVVATRRPDGAIRLAVEAMEGQVVLTVADNGGGLSASALRHGLEPFFTTKDVGKGVGLGLALAYTAITACGGSIALGNEDGGAVVRVTLPALAPAGMSPG</sequence>
<dbReference type="CDD" id="cd00130">
    <property type="entry name" value="PAS"/>
    <property type="match status" value="1"/>
</dbReference>
<dbReference type="SUPFAM" id="SSF55874">
    <property type="entry name" value="ATPase domain of HSP90 chaperone/DNA topoisomerase II/histidine kinase"/>
    <property type="match status" value="1"/>
</dbReference>
<dbReference type="InterPro" id="IPR035965">
    <property type="entry name" value="PAS-like_dom_sf"/>
</dbReference>
<evidence type="ECO:0000259" key="9">
    <source>
        <dbReference type="PROSITE" id="PS50109"/>
    </source>
</evidence>
<dbReference type="InterPro" id="IPR036097">
    <property type="entry name" value="HisK_dim/P_sf"/>
</dbReference>
<evidence type="ECO:0000256" key="3">
    <source>
        <dbReference type="ARBA" id="ARBA00022553"/>
    </source>
</evidence>
<dbReference type="Proteomes" id="UP000199473">
    <property type="component" value="Unassembled WGS sequence"/>
</dbReference>
<proteinExistence type="predicted"/>
<dbReference type="Gene3D" id="3.30.450.20">
    <property type="entry name" value="PAS domain"/>
    <property type="match status" value="1"/>
</dbReference>
<reference evidence="10 11" key="1">
    <citation type="submission" date="2016-10" db="EMBL/GenBank/DDBJ databases">
        <authorList>
            <person name="de Groot N.N."/>
        </authorList>
    </citation>
    <scope>NUCLEOTIDE SEQUENCE [LARGE SCALE GENOMIC DNA]</scope>
    <source>
        <strain evidence="10 11">DSM 19981</strain>
    </source>
</reference>
<dbReference type="SMART" id="SM00388">
    <property type="entry name" value="HisKA"/>
    <property type="match status" value="1"/>
</dbReference>
<keyword evidence="7" id="KW-0067">ATP-binding</keyword>
<dbReference type="PROSITE" id="PS50109">
    <property type="entry name" value="HIS_KIN"/>
    <property type="match status" value="1"/>
</dbReference>
<dbReference type="Pfam" id="PF00512">
    <property type="entry name" value="HisKA"/>
    <property type="match status" value="1"/>
</dbReference>
<gene>
    <name evidence="10" type="ORF">SAMN02745775_108207</name>
</gene>
<dbReference type="AlphaFoldDB" id="A0A1I4CWS5"/>
<dbReference type="PANTHER" id="PTHR43065">
    <property type="entry name" value="SENSOR HISTIDINE KINASE"/>
    <property type="match status" value="1"/>
</dbReference>
<evidence type="ECO:0000313" key="11">
    <source>
        <dbReference type="Proteomes" id="UP000199473"/>
    </source>
</evidence>
<keyword evidence="11" id="KW-1185">Reference proteome</keyword>
<protein>
    <recommendedName>
        <fullName evidence="2">histidine kinase</fullName>
        <ecNumber evidence="2">2.7.13.3</ecNumber>
    </recommendedName>
</protein>
<evidence type="ECO:0000256" key="8">
    <source>
        <dbReference type="ARBA" id="ARBA00023012"/>
    </source>
</evidence>
<comment type="catalytic activity">
    <reaction evidence="1">
        <text>ATP + protein L-histidine = ADP + protein N-phospho-L-histidine.</text>
        <dbReference type="EC" id="2.7.13.3"/>
    </reaction>
</comment>
<dbReference type="Gene3D" id="1.10.287.130">
    <property type="match status" value="1"/>
</dbReference>
<dbReference type="InterPro" id="IPR036890">
    <property type="entry name" value="HATPase_C_sf"/>
</dbReference>
<evidence type="ECO:0000256" key="4">
    <source>
        <dbReference type="ARBA" id="ARBA00022679"/>
    </source>
</evidence>
<evidence type="ECO:0000256" key="1">
    <source>
        <dbReference type="ARBA" id="ARBA00000085"/>
    </source>
</evidence>
<dbReference type="OrthoDB" id="7991996at2"/>